<evidence type="ECO:0000256" key="2">
    <source>
        <dbReference type="ARBA" id="ARBA00022801"/>
    </source>
</evidence>
<evidence type="ECO:0000256" key="5">
    <source>
        <dbReference type="PIRNR" id="PIRNR018169"/>
    </source>
</evidence>
<evidence type="ECO:0000256" key="4">
    <source>
        <dbReference type="ARBA" id="ARBA00023098"/>
    </source>
</evidence>
<gene>
    <name evidence="7" type="ORF">MCOR_23415</name>
</gene>
<proteinExistence type="predicted"/>
<dbReference type="EC" id="3.1.1.47" evidence="1 5"/>
<dbReference type="Pfam" id="PF03403">
    <property type="entry name" value="PAF-AH_p_II"/>
    <property type="match status" value="1"/>
</dbReference>
<dbReference type="EMBL" id="CACVKT020004142">
    <property type="protein sequence ID" value="CAC5388135.1"/>
    <property type="molecule type" value="Genomic_DNA"/>
</dbReference>
<keyword evidence="3 5" id="KW-0442">Lipid degradation</keyword>
<accession>A0A6J8BVR9</accession>
<comment type="catalytic activity">
    <reaction evidence="5">
        <text>a 1-O-alkyl-2-acetyl-sn-glycero-3-phosphocholine + H2O = a 1-O-alkyl-sn-glycero-3-phosphocholine + acetate + H(+)</text>
        <dbReference type="Rhea" id="RHEA:17777"/>
        <dbReference type="ChEBI" id="CHEBI:15377"/>
        <dbReference type="ChEBI" id="CHEBI:15378"/>
        <dbReference type="ChEBI" id="CHEBI:30089"/>
        <dbReference type="ChEBI" id="CHEBI:30909"/>
        <dbReference type="ChEBI" id="CHEBI:36707"/>
        <dbReference type="EC" id="3.1.1.47"/>
    </reaction>
</comment>
<dbReference type="InterPro" id="IPR016715">
    <property type="entry name" value="PAF_acetylhydro_eukaryote"/>
</dbReference>
<organism evidence="7 8">
    <name type="scientific">Mytilus coruscus</name>
    <name type="common">Sea mussel</name>
    <dbReference type="NCBI Taxonomy" id="42192"/>
    <lineage>
        <taxon>Eukaryota</taxon>
        <taxon>Metazoa</taxon>
        <taxon>Spiralia</taxon>
        <taxon>Lophotrochozoa</taxon>
        <taxon>Mollusca</taxon>
        <taxon>Bivalvia</taxon>
        <taxon>Autobranchia</taxon>
        <taxon>Pteriomorphia</taxon>
        <taxon>Mytilida</taxon>
        <taxon>Mytiloidea</taxon>
        <taxon>Mytilidae</taxon>
        <taxon>Mytilinae</taxon>
        <taxon>Mytilus</taxon>
    </lineage>
</organism>
<feature type="active site" description="Nucleophile" evidence="6">
    <location>
        <position position="290"/>
    </location>
</feature>
<feature type="active site" description="Charge relay system" evidence="6">
    <location>
        <position position="313"/>
    </location>
</feature>
<dbReference type="GO" id="GO:0003847">
    <property type="term" value="F:1-alkyl-2-acetylglycerophosphocholine esterase activity"/>
    <property type="evidence" value="ECO:0007669"/>
    <property type="project" value="UniProtKB-UniRule"/>
</dbReference>
<evidence type="ECO:0000256" key="3">
    <source>
        <dbReference type="ARBA" id="ARBA00022963"/>
    </source>
</evidence>
<keyword evidence="2 5" id="KW-0378">Hydrolase</keyword>
<dbReference type="AlphaFoldDB" id="A0A6J8BVR9"/>
<sequence>MNSDSIFHQCFSQQGLHKSQSDCSLEFKTLRRNDSFFKPKDKEKEKIRRHLPIGTGEYSVGCLDIMCDHSEKGSFFRLYYPIEKTDIYKRDKQWPLWLPRKQYGNGYAYFIRRSKSVLGKMFNWMGGDVYVPALWQHYPLPGKRYPVVIFSHGIGGNRTCNTTVCCELASQGYIVAAIEHRDGSASMTFQLKEDIKSTVNVSNSNSTQMHRTHSYTEEWMPFDFSPPRWDDYESRNKQVYQRAQECTLALNVLTDLDTGVTILNQLGGNFNLKLFKNLFDLSKVSLVGHSFGGSTTVCALSKDTRFKVGVMMDGWMHPLDEEMYKNITQPVLMINMETFQWQENVDQMQRLQKDPKVQRPMITIKGTCHQSVTDFQFLVKKPLGMFMDVRHTLSPKIAIDVSNKATLGFLRKHLGQTGDTYDSIISGENEYTVSGPIIARERPA</sequence>
<dbReference type="PANTHER" id="PTHR10272">
    <property type="entry name" value="PLATELET-ACTIVATING FACTOR ACETYLHYDROLASE"/>
    <property type="match status" value="1"/>
</dbReference>
<evidence type="ECO:0000313" key="8">
    <source>
        <dbReference type="Proteomes" id="UP000507470"/>
    </source>
</evidence>
<dbReference type="Gene3D" id="3.40.50.1820">
    <property type="entry name" value="alpha/beta hydrolase"/>
    <property type="match status" value="1"/>
</dbReference>
<reference evidence="7 8" key="1">
    <citation type="submission" date="2020-06" db="EMBL/GenBank/DDBJ databases">
        <authorList>
            <person name="Li R."/>
            <person name="Bekaert M."/>
        </authorList>
    </citation>
    <scope>NUCLEOTIDE SEQUENCE [LARGE SCALE GENOMIC DNA]</scope>
    <source>
        <strain evidence="8">wild</strain>
    </source>
</reference>
<name>A0A6J8BVR9_MYTCO</name>
<dbReference type="OrthoDB" id="2363873at2759"/>
<evidence type="ECO:0000256" key="6">
    <source>
        <dbReference type="PIRSR" id="PIRSR018169-1"/>
    </source>
</evidence>
<evidence type="ECO:0000256" key="1">
    <source>
        <dbReference type="ARBA" id="ARBA00013201"/>
    </source>
</evidence>
<dbReference type="PIRSF" id="PIRSF018169">
    <property type="entry name" value="PAF_acetylhydrolase"/>
    <property type="match status" value="1"/>
</dbReference>
<keyword evidence="8" id="KW-1185">Reference proteome</keyword>
<dbReference type="Proteomes" id="UP000507470">
    <property type="component" value="Unassembled WGS sequence"/>
</dbReference>
<dbReference type="InterPro" id="IPR029058">
    <property type="entry name" value="AB_hydrolase_fold"/>
</dbReference>
<protein>
    <recommendedName>
        <fullName evidence="1 5">1-alkyl-2-acetylglycerophosphocholine esterase</fullName>
        <ecNumber evidence="1 5">3.1.1.47</ecNumber>
    </recommendedName>
</protein>
<keyword evidence="4 5" id="KW-0443">Lipid metabolism</keyword>
<evidence type="ECO:0000313" key="7">
    <source>
        <dbReference type="EMBL" id="CAC5388135.1"/>
    </source>
</evidence>
<dbReference type="GO" id="GO:0016042">
    <property type="term" value="P:lipid catabolic process"/>
    <property type="evidence" value="ECO:0007669"/>
    <property type="project" value="UniProtKB-KW"/>
</dbReference>
<dbReference type="PANTHER" id="PTHR10272:SF0">
    <property type="entry name" value="PLATELET-ACTIVATING FACTOR ACETYLHYDROLASE"/>
    <property type="match status" value="1"/>
</dbReference>
<dbReference type="SUPFAM" id="SSF53474">
    <property type="entry name" value="alpha/beta-Hydrolases"/>
    <property type="match status" value="1"/>
</dbReference>
<feature type="active site" description="Charge relay system" evidence="6">
    <location>
        <position position="369"/>
    </location>
</feature>